<evidence type="ECO:0000313" key="2">
    <source>
        <dbReference type="EMBL" id="MPY33985.1"/>
    </source>
</evidence>
<dbReference type="EMBL" id="VJZD01000095">
    <property type="protein sequence ID" value="MPY33985.1"/>
    <property type="molecule type" value="Genomic_DNA"/>
</dbReference>
<protein>
    <submittedName>
        <fullName evidence="2">Uncharacterized protein</fullName>
    </submittedName>
</protein>
<evidence type="ECO:0000313" key="3">
    <source>
        <dbReference type="Proteomes" id="UP000325849"/>
    </source>
</evidence>
<dbReference type="RefSeq" id="WP_152890964.1">
    <property type="nucleotide sequence ID" value="NZ_VJZD01000095.1"/>
</dbReference>
<dbReference type="Pfam" id="PF19953">
    <property type="entry name" value="EACC1"/>
    <property type="match status" value="1"/>
</dbReference>
<evidence type="ECO:0000256" key="1">
    <source>
        <dbReference type="SAM" id="MobiDB-lite"/>
    </source>
</evidence>
<feature type="region of interest" description="Disordered" evidence="1">
    <location>
        <begin position="110"/>
        <end position="150"/>
    </location>
</feature>
<proteinExistence type="predicted"/>
<accession>A0A5N8VJ43</accession>
<gene>
    <name evidence="2" type="ORF">FNH09_22890</name>
</gene>
<dbReference type="Proteomes" id="UP000325849">
    <property type="component" value="Unassembled WGS sequence"/>
</dbReference>
<feature type="compositionally biased region" description="Basic and acidic residues" evidence="1">
    <location>
        <begin position="128"/>
        <end position="150"/>
    </location>
</feature>
<comment type="caution">
    <text evidence="2">The sequence shown here is derived from an EMBL/GenBank/DDBJ whole genome shotgun (WGS) entry which is preliminary data.</text>
</comment>
<sequence length="150" mass="16110">MIIEIGTAAESSGDPRVIRDLYEWLDRTPAVERHVKLQLTAAPQPGDTMGAADLINMVLNQGFAAGNLVLAYRAWRSARPAAPPITVTAADKIIVLGDASEETLHRLERLLRQTDSGETAERGTTGPEGHEDPRGLRDGDAGGDARESSR</sequence>
<organism evidence="2 3">
    <name type="scientific">Streptomyces adustus</name>
    <dbReference type="NCBI Taxonomy" id="1609272"/>
    <lineage>
        <taxon>Bacteria</taxon>
        <taxon>Bacillati</taxon>
        <taxon>Actinomycetota</taxon>
        <taxon>Actinomycetes</taxon>
        <taxon>Kitasatosporales</taxon>
        <taxon>Streptomycetaceae</taxon>
        <taxon>Streptomyces</taxon>
    </lineage>
</organism>
<reference evidence="2 3" key="1">
    <citation type="submission" date="2019-07" db="EMBL/GenBank/DDBJ databases">
        <title>New species of Amycolatopsis and Streptomyces.</title>
        <authorList>
            <person name="Duangmal K."/>
            <person name="Teo W.F.A."/>
            <person name="Lipun K."/>
        </authorList>
    </citation>
    <scope>NUCLEOTIDE SEQUENCE [LARGE SCALE GENOMIC DNA]</scope>
    <source>
        <strain evidence="2 3">NBRC 109810</strain>
    </source>
</reference>
<name>A0A5N8VJ43_9ACTN</name>
<dbReference type="InterPro" id="IPR045428">
    <property type="entry name" value="EACC1"/>
</dbReference>
<dbReference type="AlphaFoldDB" id="A0A5N8VJ43"/>
<keyword evidence="3" id="KW-1185">Reference proteome</keyword>